<protein>
    <recommendedName>
        <fullName evidence="6">DUF2790 domain-containing protein</fullName>
    </recommendedName>
</protein>
<dbReference type="KEGG" id="ptw:TUM18999_15460"/>
<keyword evidence="1" id="KW-0732">Signal</keyword>
<dbReference type="RefSeq" id="WP_173176431.1">
    <property type="nucleotide sequence ID" value="NZ_AP023189.1"/>
</dbReference>
<evidence type="ECO:0000313" key="4">
    <source>
        <dbReference type="Proteomes" id="UP000509383"/>
    </source>
</evidence>
<dbReference type="AlphaFoldDB" id="A0A6J4E1Y5"/>
<evidence type="ECO:0000313" key="5">
    <source>
        <dbReference type="Proteomes" id="UP001054892"/>
    </source>
</evidence>
<evidence type="ECO:0000256" key="1">
    <source>
        <dbReference type="SAM" id="SignalP"/>
    </source>
</evidence>
<evidence type="ECO:0000313" key="2">
    <source>
        <dbReference type="EMBL" id="BCG23355.1"/>
    </source>
</evidence>
<evidence type="ECO:0000313" key="3">
    <source>
        <dbReference type="EMBL" id="GJN51399.1"/>
    </source>
</evidence>
<accession>A0A6J4E1Y5</accession>
<dbReference type="EMBL" id="BQKM01000002">
    <property type="protein sequence ID" value="GJN51399.1"/>
    <property type="molecule type" value="Genomic_DNA"/>
</dbReference>
<gene>
    <name evidence="2" type="ORF">TUM18999_15460</name>
    <name evidence="3" type="ORF">TUM20286_11510</name>
</gene>
<proteinExistence type="predicted"/>
<feature type="signal peptide" evidence="1">
    <location>
        <begin position="1"/>
        <end position="20"/>
    </location>
</feature>
<feature type="chain" id="PRO_5026763779" description="DUF2790 domain-containing protein" evidence="1">
    <location>
        <begin position="21"/>
        <end position="87"/>
    </location>
</feature>
<reference evidence="2 4" key="1">
    <citation type="submission" date="2020-05" db="EMBL/GenBank/DDBJ databases">
        <title>Characterization of novel class B3 metallo-beta-lactamase from novel Pseudomonas species.</title>
        <authorList>
            <person name="Yamada K."/>
            <person name="Aoki K."/>
            <person name="Ishii Y."/>
        </authorList>
    </citation>
    <scope>NUCLEOTIDE SEQUENCE [LARGE SCALE GENOMIC DNA]</scope>
    <source>
        <strain evidence="2 4">TUM18999</strain>
        <strain evidence="3 5">TUM20286</strain>
    </source>
</reference>
<evidence type="ECO:0008006" key="6">
    <source>
        <dbReference type="Google" id="ProtNLM"/>
    </source>
</evidence>
<keyword evidence="5" id="KW-1185">Reference proteome</keyword>
<dbReference type="Proteomes" id="UP000509383">
    <property type="component" value="Chromosome"/>
</dbReference>
<name>A0A6J4E1Y5_9PSED</name>
<dbReference type="Proteomes" id="UP001054892">
    <property type="component" value="Unassembled WGS sequence"/>
</dbReference>
<dbReference type="Pfam" id="PF10976">
    <property type="entry name" value="DUF2790"/>
    <property type="match status" value="1"/>
</dbReference>
<sequence>MKIAAAVTAVLSSLAPAVFAAESREPGADLTAVEYHYGMNVDVQKVIYRTDNTSKSGVVPVVLVYEDSKGEVHKMKFLEWGGSVSNS</sequence>
<dbReference type="EMBL" id="AP023189">
    <property type="protein sequence ID" value="BCG23355.1"/>
    <property type="molecule type" value="Genomic_DNA"/>
</dbReference>
<organism evidence="2 4">
    <name type="scientific">Pseudomonas tohonis</name>
    <dbReference type="NCBI Taxonomy" id="2725477"/>
    <lineage>
        <taxon>Bacteria</taxon>
        <taxon>Pseudomonadati</taxon>
        <taxon>Pseudomonadota</taxon>
        <taxon>Gammaproteobacteria</taxon>
        <taxon>Pseudomonadales</taxon>
        <taxon>Pseudomonadaceae</taxon>
        <taxon>Pseudomonas</taxon>
    </lineage>
</organism>
<dbReference type="InterPro" id="IPR021245">
    <property type="entry name" value="DUF2790"/>
</dbReference>
<dbReference type="Gene3D" id="2.30.140.50">
    <property type="entry name" value="Protein of unknown function DUF2790"/>
    <property type="match status" value="1"/>
</dbReference>